<organism evidence="2">
    <name type="scientific">Leptosphaeria maculans (strain JN3 / isolate v23.1.3 / race Av1-4-5-6-7-8)</name>
    <name type="common">Blackleg fungus</name>
    <name type="synonym">Phoma lingam</name>
    <dbReference type="NCBI Taxonomy" id="985895"/>
    <lineage>
        <taxon>Eukaryota</taxon>
        <taxon>Fungi</taxon>
        <taxon>Dikarya</taxon>
        <taxon>Ascomycota</taxon>
        <taxon>Pezizomycotina</taxon>
        <taxon>Dothideomycetes</taxon>
        <taxon>Pleosporomycetidae</taxon>
        <taxon>Pleosporales</taxon>
        <taxon>Pleosporineae</taxon>
        <taxon>Leptosphaeriaceae</taxon>
        <taxon>Plenodomus</taxon>
        <taxon>Plenodomus lingam/Leptosphaeria maculans species complex</taxon>
    </lineage>
</organism>
<evidence type="ECO:0000313" key="1">
    <source>
        <dbReference type="EMBL" id="CBX97452.1"/>
    </source>
</evidence>
<proteinExistence type="predicted"/>
<dbReference type="VEuPathDB" id="FungiDB:LEMA_P105830.1"/>
<accession>E5A1I8</accession>
<sequence>MREVKFGNSTGDLFHFVEFWSGEKFTLLSVLDSFAAMPSTRG</sequence>
<reference evidence="2" key="1">
    <citation type="journal article" date="2011" name="Nat. Commun.">
        <title>Effector diversification within compartments of the Leptosphaeria maculans genome affected by Repeat-Induced Point mutations.</title>
        <authorList>
            <person name="Rouxel T."/>
            <person name="Grandaubert J."/>
            <person name="Hane J.K."/>
            <person name="Hoede C."/>
            <person name="van de Wouw A.P."/>
            <person name="Couloux A."/>
            <person name="Dominguez V."/>
            <person name="Anthouard V."/>
            <person name="Bally P."/>
            <person name="Bourras S."/>
            <person name="Cozijnsen A.J."/>
            <person name="Ciuffetti L.M."/>
            <person name="Degrave A."/>
            <person name="Dilmaghani A."/>
            <person name="Duret L."/>
            <person name="Fudal I."/>
            <person name="Goodwin S.B."/>
            <person name="Gout L."/>
            <person name="Glaser N."/>
            <person name="Linglin J."/>
            <person name="Kema G.H.J."/>
            <person name="Lapalu N."/>
            <person name="Lawrence C.B."/>
            <person name="May K."/>
            <person name="Meyer M."/>
            <person name="Ollivier B."/>
            <person name="Poulain J."/>
            <person name="Schoch C.L."/>
            <person name="Simon A."/>
            <person name="Spatafora J.W."/>
            <person name="Stachowiak A."/>
            <person name="Turgeon B.G."/>
            <person name="Tyler B.M."/>
            <person name="Vincent D."/>
            <person name="Weissenbach J."/>
            <person name="Amselem J."/>
            <person name="Quesneville H."/>
            <person name="Oliver R.P."/>
            <person name="Wincker P."/>
            <person name="Balesdent M.-H."/>
            <person name="Howlett B.J."/>
        </authorList>
    </citation>
    <scope>NUCLEOTIDE SEQUENCE [LARGE SCALE GENOMIC DNA]</scope>
    <source>
        <strain evidence="2">JN3 / isolate v23.1.3 / race Av1-4-5-6-7-8</strain>
    </source>
</reference>
<name>E5A1I8_LEPMJ</name>
<gene>
    <name evidence="1" type="ORF">LEMA_P105830.1</name>
</gene>
<dbReference type="EMBL" id="FP929131">
    <property type="protein sequence ID" value="CBX97452.1"/>
    <property type="molecule type" value="Genomic_DNA"/>
</dbReference>
<dbReference type="AlphaFoldDB" id="E5A1I8"/>
<keyword evidence="2" id="KW-1185">Reference proteome</keyword>
<protein>
    <submittedName>
        <fullName evidence="1">Predicted protein</fullName>
    </submittedName>
</protein>
<dbReference type="HOGENOM" id="CLU_3260680_0_0_1"/>
<dbReference type="Proteomes" id="UP000002668">
    <property type="component" value="Genome"/>
</dbReference>
<dbReference type="InParanoid" id="E5A1I8"/>
<evidence type="ECO:0000313" key="2">
    <source>
        <dbReference type="Proteomes" id="UP000002668"/>
    </source>
</evidence>